<dbReference type="AlphaFoldDB" id="A0A1I1LQD5"/>
<evidence type="ECO:0000256" key="8">
    <source>
        <dbReference type="ARBA" id="ARBA00023288"/>
    </source>
</evidence>
<evidence type="ECO:0000256" key="7">
    <source>
        <dbReference type="ARBA" id="ARBA00023139"/>
    </source>
</evidence>
<keyword evidence="8" id="KW-0449">Lipoprotein</keyword>
<comment type="similarity">
    <text evidence="3">Belongs to the PstS family.</text>
</comment>
<dbReference type="InterPro" id="IPR024370">
    <property type="entry name" value="PBP_domain"/>
</dbReference>
<dbReference type="GO" id="GO:0005886">
    <property type="term" value="C:plasma membrane"/>
    <property type="evidence" value="ECO:0007669"/>
    <property type="project" value="UniProtKB-SubCell"/>
</dbReference>
<evidence type="ECO:0000256" key="2">
    <source>
        <dbReference type="ARBA" id="ARBA00004193"/>
    </source>
</evidence>
<dbReference type="SUPFAM" id="SSF53850">
    <property type="entry name" value="Periplasmic binding protein-like II"/>
    <property type="match status" value="2"/>
</dbReference>
<dbReference type="STRING" id="753702.SAMN04488102_1281"/>
<keyword evidence="6" id="KW-0732">Signal</keyword>
<keyword evidence="5" id="KW-0813">Transport</keyword>
<dbReference type="GO" id="GO:0006817">
    <property type="term" value="P:phosphate ion transport"/>
    <property type="evidence" value="ECO:0007669"/>
    <property type="project" value="UniProtKB-KW"/>
</dbReference>
<dbReference type="RefSeq" id="WP_177188713.1">
    <property type="nucleotide sequence ID" value="NZ_FOLT01000028.1"/>
</dbReference>
<keyword evidence="11" id="KW-1185">Reference proteome</keyword>
<feature type="domain" description="PBP" evidence="9">
    <location>
        <begin position="45"/>
        <end position="154"/>
    </location>
</feature>
<comment type="function">
    <text evidence="1">Part of the ABC transporter complex PstSACB involved in phosphate import.</text>
</comment>
<accession>A0A1I1LQD5</accession>
<comment type="subcellular location">
    <subcellularLocation>
        <location evidence="2">Cell membrane</location>
        <topology evidence="2">Lipid-anchor</topology>
    </subcellularLocation>
</comment>
<evidence type="ECO:0000256" key="1">
    <source>
        <dbReference type="ARBA" id="ARBA00002841"/>
    </source>
</evidence>
<evidence type="ECO:0000313" key="10">
    <source>
        <dbReference type="EMBL" id="SFC75291.1"/>
    </source>
</evidence>
<name>A0A1I1LQD5_9LACT</name>
<dbReference type="PANTHER" id="PTHR30570:SF1">
    <property type="entry name" value="PHOSPHATE-BINDING PROTEIN PSTS"/>
    <property type="match status" value="1"/>
</dbReference>
<dbReference type="PANTHER" id="PTHR30570">
    <property type="entry name" value="PERIPLASMIC PHOSPHATE BINDING COMPONENT OF PHOSPHATE ABC TRANSPORTER"/>
    <property type="match status" value="1"/>
</dbReference>
<keyword evidence="5" id="KW-0592">Phosphate transport</keyword>
<dbReference type="EMBL" id="FOLT01000028">
    <property type="protein sequence ID" value="SFC75291.1"/>
    <property type="molecule type" value="Genomic_DNA"/>
</dbReference>
<evidence type="ECO:0000256" key="4">
    <source>
        <dbReference type="ARBA" id="ARBA00011529"/>
    </source>
</evidence>
<evidence type="ECO:0000256" key="5">
    <source>
        <dbReference type="ARBA" id="ARBA00022592"/>
    </source>
</evidence>
<comment type="subunit">
    <text evidence="4">The complex is composed of two ATP-binding proteins (PstB), two transmembrane proteins (PstC and PstA) and a solute-binding protein (PstS).</text>
</comment>
<dbReference type="Pfam" id="PF12849">
    <property type="entry name" value="PBP_like_2"/>
    <property type="match status" value="1"/>
</dbReference>
<evidence type="ECO:0000256" key="6">
    <source>
        <dbReference type="ARBA" id="ARBA00022729"/>
    </source>
</evidence>
<reference evidence="11" key="1">
    <citation type="submission" date="2016-10" db="EMBL/GenBank/DDBJ databases">
        <authorList>
            <person name="Varghese N."/>
            <person name="Submissions S."/>
        </authorList>
    </citation>
    <scope>NUCLEOTIDE SEQUENCE [LARGE SCALE GENOMIC DNA]</scope>
    <source>
        <strain evidence="11">DSM 23664</strain>
    </source>
</reference>
<dbReference type="Proteomes" id="UP000199612">
    <property type="component" value="Unassembled WGS sequence"/>
</dbReference>
<gene>
    <name evidence="10" type="ORF">SAMN04488102_1281</name>
</gene>
<dbReference type="InterPro" id="IPR050811">
    <property type="entry name" value="Phosphate_ABC_transporter"/>
</dbReference>
<evidence type="ECO:0000259" key="9">
    <source>
        <dbReference type="Pfam" id="PF12849"/>
    </source>
</evidence>
<organism evidence="10 11">
    <name type="scientific">Alkalibacterium subtropicum</name>
    <dbReference type="NCBI Taxonomy" id="753702"/>
    <lineage>
        <taxon>Bacteria</taxon>
        <taxon>Bacillati</taxon>
        <taxon>Bacillota</taxon>
        <taxon>Bacilli</taxon>
        <taxon>Lactobacillales</taxon>
        <taxon>Carnobacteriaceae</taxon>
        <taxon>Alkalibacterium</taxon>
    </lineage>
</organism>
<evidence type="ECO:0000313" key="11">
    <source>
        <dbReference type="Proteomes" id="UP000199612"/>
    </source>
</evidence>
<keyword evidence="7" id="KW-0564">Palmitate</keyword>
<feature type="non-terminal residue" evidence="10">
    <location>
        <position position="1"/>
    </location>
</feature>
<dbReference type="Gene3D" id="3.40.190.10">
    <property type="entry name" value="Periplasmic binding protein-like II"/>
    <property type="match status" value="2"/>
</dbReference>
<proteinExistence type="inferred from homology"/>
<protein>
    <submittedName>
        <fullName evidence="10">PBP superfamily domain-containing protein</fullName>
    </submittedName>
</protein>
<sequence length="157" mass="16398">DLDEVAEDFWAYMFSAEGQAIVEEAGYIPADTEAPAYEGADLELSGSIDVNGSTSVYPVVEAAAEAYEEIHPEVQIAVHSTGSSAGVTSAIDGTTDIGMASRDLTEEEAAQVSDVQAVALDGIAVIVHPDNPVETLSVDEVSSIFSGEVSTWSEIVE</sequence>
<evidence type="ECO:0000256" key="3">
    <source>
        <dbReference type="ARBA" id="ARBA00008725"/>
    </source>
</evidence>